<evidence type="ECO:0000313" key="3">
    <source>
        <dbReference type="Proteomes" id="UP000266066"/>
    </source>
</evidence>
<evidence type="ECO:0000259" key="1">
    <source>
        <dbReference type="Pfam" id="PF00534"/>
    </source>
</evidence>
<dbReference type="PANTHER" id="PTHR45947:SF3">
    <property type="entry name" value="SULFOQUINOVOSYL TRANSFERASE SQD2"/>
    <property type="match status" value="1"/>
</dbReference>
<keyword evidence="2" id="KW-0808">Transferase</keyword>
<evidence type="ECO:0000313" key="2">
    <source>
        <dbReference type="EMBL" id="RGR53852.1"/>
    </source>
</evidence>
<feature type="domain" description="Glycosyl transferase family 1" evidence="1">
    <location>
        <begin position="191"/>
        <end position="335"/>
    </location>
</feature>
<dbReference type="SUPFAM" id="SSF53756">
    <property type="entry name" value="UDP-Glycosyltransferase/glycogen phosphorylase"/>
    <property type="match status" value="1"/>
</dbReference>
<dbReference type="PANTHER" id="PTHR45947">
    <property type="entry name" value="SULFOQUINOVOSYL TRANSFERASE SQD2"/>
    <property type="match status" value="1"/>
</dbReference>
<sequence>MKKILIGYLIDGKNSGIDNYILNIIDQIKNDNVKIDCLTNHIDNELKSRLDKLGVGLLEIPTLKHPYSHYCAMKAIIRKGKYDIAYFNISEAFNSLGLLAAHRCDVKKIVVHSHSSGVNSHSKTVRYIKTFCHTIMKHLIVGRCATDFYTCSYVAGEWMFPKNVLSSQKFHIMNNAVRVERFKFSEEIRQKKRVELDLENRIIIGQVGAFSYQKNSEFVVDIAEALHRKNPKTMVLMIGTGSDFDEINKRVKERKLENAVRLMGSRKDVNELMQAMDIFILPSRFEGLPIVAIEAQVSGLKVIISDRISKETALSERCKFLSISESADKWADAILSNIYYDRDSLNLSECKYCFDVVQQNNAIKEIFNF</sequence>
<dbReference type="AlphaFoldDB" id="A0A395UX10"/>
<protein>
    <submittedName>
        <fullName evidence="2">Glycosyltransferase family 1 protein</fullName>
    </submittedName>
</protein>
<dbReference type="InterPro" id="IPR050194">
    <property type="entry name" value="Glycosyltransferase_grp1"/>
</dbReference>
<proteinExistence type="predicted"/>
<name>A0A395UX10_9FIRM</name>
<dbReference type="InterPro" id="IPR001296">
    <property type="entry name" value="Glyco_trans_1"/>
</dbReference>
<dbReference type="EMBL" id="QRUJ01000010">
    <property type="protein sequence ID" value="RGR53852.1"/>
    <property type="molecule type" value="Genomic_DNA"/>
</dbReference>
<reference evidence="2 3" key="1">
    <citation type="submission" date="2018-08" db="EMBL/GenBank/DDBJ databases">
        <title>A genome reference for cultivated species of the human gut microbiota.</title>
        <authorList>
            <person name="Zou Y."/>
            <person name="Xue W."/>
            <person name="Luo G."/>
        </authorList>
    </citation>
    <scope>NUCLEOTIDE SEQUENCE [LARGE SCALE GENOMIC DNA]</scope>
    <source>
        <strain evidence="2 3">AF25-15</strain>
    </source>
</reference>
<dbReference type="Gene3D" id="3.40.50.2000">
    <property type="entry name" value="Glycogen Phosphorylase B"/>
    <property type="match status" value="2"/>
</dbReference>
<accession>A0A395UX10</accession>
<comment type="caution">
    <text evidence="2">The sequence shown here is derived from an EMBL/GenBank/DDBJ whole genome shotgun (WGS) entry which is preliminary data.</text>
</comment>
<dbReference type="GO" id="GO:0016757">
    <property type="term" value="F:glycosyltransferase activity"/>
    <property type="evidence" value="ECO:0007669"/>
    <property type="project" value="InterPro"/>
</dbReference>
<dbReference type="Proteomes" id="UP000266066">
    <property type="component" value="Unassembled WGS sequence"/>
</dbReference>
<dbReference type="Pfam" id="PF00534">
    <property type="entry name" value="Glycos_transf_1"/>
    <property type="match status" value="1"/>
</dbReference>
<organism evidence="2 3">
    <name type="scientific">Agathobacter rectalis</name>
    <dbReference type="NCBI Taxonomy" id="39491"/>
    <lineage>
        <taxon>Bacteria</taxon>
        <taxon>Bacillati</taxon>
        <taxon>Bacillota</taxon>
        <taxon>Clostridia</taxon>
        <taxon>Lachnospirales</taxon>
        <taxon>Lachnospiraceae</taxon>
        <taxon>Agathobacter</taxon>
    </lineage>
</organism>
<dbReference type="RefSeq" id="WP_015517239.1">
    <property type="nucleotide sequence ID" value="NZ_JAAIRZ010000005.1"/>
</dbReference>
<gene>
    <name evidence="2" type="ORF">DWY38_10205</name>
</gene>